<keyword evidence="2" id="KW-0472">Membrane</keyword>
<organism evidence="3 4">
    <name type="scientific">Triparma columacea</name>
    <dbReference type="NCBI Taxonomy" id="722753"/>
    <lineage>
        <taxon>Eukaryota</taxon>
        <taxon>Sar</taxon>
        <taxon>Stramenopiles</taxon>
        <taxon>Ochrophyta</taxon>
        <taxon>Bolidophyceae</taxon>
        <taxon>Parmales</taxon>
        <taxon>Triparmaceae</taxon>
        <taxon>Triparma</taxon>
    </lineage>
</organism>
<name>A0A9W7GHQ2_9STRA</name>
<feature type="region of interest" description="Disordered" evidence="1">
    <location>
        <begin position="1"/>
        <end position="22"/>
    </location>
</feature>
<keyword evidence="2" id="KW-1133">Transmembrane helix</keyword>
<keyword evidence="2" id="KW-0812">Transmembrane</keyword>
<evidence type="ECO:0000313" key="4">
    <source>
        <dbReference type="Proteomes" id="UP001165065"/>
    </source>
</evidence>
<feature type="transmembrane region" description="Helical" evidence="2">
    <location>
        <begin position="132"/>
        <end position="157"/>
    </location>
</feature>
<gene>
    <name evidence="3" type="ORF">TrCOL_g666</name>
</gene>
<dbReference type="AlphaFoldDB" id="A0A9W7GHQ2"/>
<dbReference type="EMBL" id="BRYA01000273">
    <property type="protein sequence ID" value="GMI45959.1"/>
    <property type="molecule type" value="Genomic_DNA"/>
</dbReference>
<reference evidence="4" key="1">
    <citation type="journal article" date="2023" name="Commun. Biol.">
        <title>Genome analysis of Parmales, the sister group of diatoms, reveals the evolutionary specialization of diatoms from phago-mixotrophs to photoautotrophs.</title>
        <authorList>
            <person name="Ban H."/>
            <person name="Sato S."/>
            <person name="Yoshikawa S."/>
            <person name="Yamada K."/>
            <person name="Nakamura Y."/>
            <person name="Ichinomiya M."/>
            <person name="Sato N."/>
            <person name="Blanc-Mathieu R."/>
            <person name="Endo H."/>
            <person name="Kuwata A."/>
            <person name="Ogata H."/>
        </authorList>
    </citation>
    <scope>NUCLEOTIDE SEQUENCE [LARGE SCALE GENOMIC DNA]</scope>
</reference>
<feature type="compositionally biased region" description="Polar residues" evidence="1">
    <location>
        <begin position="12"/>
        <end position="22"/>
    </location>
</feature>
<keyword evidence="4" id="KW-1185">Reference proteome</keyword>
<dbReference type="Proteomes" id="UP001165065">
    <property type="component" value="Unassembled WGS sequence"/>
</dbReference>
<evidence type="ECO:0000256" key="1">
    <source>
        <dbReference type="SAM" id="MobiDB-lite"/>
    </source>
</evidence>
<evidence type="ECO:0000313" key="3">
    <source>
        <dbReference type="EMBL" id="GMI45959.1"/>
    </source>
</evidence>
<evidence type="ECO:0000256" key="2">
    <source>
        <dbReference type="SAM" id="Phobius"/>
    </source>
</evidence>
<comment type="caution">
    <text evidence="3">The sequence shown here is derived from an EMBL/GenBank/DDBJ whole genome shotgun (WGS) entry which is preliminary data.</text>
</comment>
<proteinExistence type="predicted"/>
<protein>
    <submittedName>
        <fullName evidence="3">Uncharacterized protein</fullName>
    </submittedName>
</protein>
<dbReference type="OrthoDB" id="10479892at2759"/>
<sequence length="169" mass="19283">MKKYNLKVPQPRKSSLTNFNPTTDITATRGPIIKIGSILHQRYQQQNSNYEETATMADDLESMETGATGGEEKALTPSEQAQYYETDNRDKLAFQNYLRKQAALREAKERDRHDREMIRIALTQNLNPMHYVVAWLCSLFGMLIFLGTLGLLVWGIMSLGPRDMGKVII</sequence>
<accession>A0A9W7GHQ2</accession>